<evidence type="ECO:0000256" key="4">
    <source>
        <dbReference type="ARBA" id="ARBA00022989"/>
    </source>
</evidence>
<evidence type="ECO:0000313" key="8">
    <source>
        <dbReference type="EMBL" id="RCN49993.1"/>
    </source>
</evidence>
<evidence type="ECO:0000256" key="3">
    <source>
        <dbReference type="ARBA" id="ARBA00022692"/>
    </source>
</evidence>
<feature type="transmembrane region" description="Helical" evidence="6">
    <location>
        <begin position="98"/>
        <end position="116"/>
    </location>
</feature>
<dbReference type="InterPro" id="IPR036259">
    <property type="entry name" value="MFS_trans_sf"/>
</dbReference>
<dbReference type="EMBL" id="JOJR01000027">
    <property type="protein sequence ID" value="RCN49993.1"/>
    <property type="molecule type" value="Genomic_DNA"/>
</dbReference>
<dbReference type="STRING" id="29170.A0A368H051"/>
<evidence type="ECO:0000256" key="5">
    <source>
        <dbReference type="ARBA" id="ARBA00023136"/>
    </source>
</evidence>
<dbReference type="PANTHER" id="PTHR23511">
    <property type="entry name" value="SYNAPTIC VESICLE GLYCOPROTEIN 2"/>
    <property type="match status" value="1"/>
</dbReference>
<keyword evidence="9" id="KW-1185">Reference proteome</keyword>
<dbReference type="InterPro" id="IPR005829">
    <property type="entry name" value="Sugar_transporter_CS"/>
</dbReference>
<evidence type="ECO:0000256" key="1">
    <source>
        <dbReference type="ARBA" id="ARBA00004141"/>
    </source>
</evidence>
<dbReference type="Proteomes" id="UP000252519">
    <property type="component" value="Unassembled WGS sequence"/>
</dbReference>
<name>A0A368H051_ANCCA</name>
<dbReference type="Gene3D" id="1.20.1250.20">
    <property type="entry name" value="MFS general substrate transporter like domains"/>
    <property type="match status" value="1"/>
</dbReference>
<organism evidence="8 9">
    <name type="scientific">Ancylostoma caninum</name>
    <name type="common">Dog hookworm</name>
    <dbReference type="NCBI Taxonomy" id="29170"/>
    <lineage>
        <taxon>Eukaryota</taxon>
        <taxon>Metazoa</taxon>
        <taxon>Ecdysozoa</taxon>
        <taxon>Nematoda</taxon>
        <taxon>Chromadorea</taxon>
        <taxon>Rhabditida</taxon>
        <taxon>Rhabditina</taxon>
        <taxon>Rhabditomorpha</taxon>
        <taxon>Strongyloidea</taxon>
        <taxon>Ancylostomatidae</taxon>
        <taxon>Ancylostomatinae</taxon>
        <taxon>Ancylostoma</taxon>
    </lineage>
</organism>
<evidence type="ECO:0000256" key="6">
    <source>
        <dbReference type="SAM" id="Phobius"/>
    </source>
</evidence>
<dbReference type="PANTHER" id="PTHR23511:SF34">
    <property type="entry name" value="SYNAPTIC VESICLE GLYCOPROTEIN 2"/>
    <property type="match status" value="1"/>
</dbReference>
<evidence type="ECO:0000256" key="2">
    <source>
        <dbReference type="ARBA" id="ARBA00022448"/>
    </source>
</evidence>
<dbReference type="InterPro" id="IPR020846">
    <property type="entry name" value="MFS_dom"/>
</dbReference>
<keyword evidence="2" id="KW-0813">Transport</keyword>
<feature type="domain" description="Major facilitator superfamily (MFS) profile" evidence="7">
    <location>
        <begin position="1"/>
        <end position="171"/>
    </location>
</feature>
<keyword evidence="3 6" id="KW-0812">Transmembrane</keyword>
<dbReference type="AlphaFoldDB" id="A0A368H051"/>
<dbReference type="SUPFAM" id="SSF103473">
    <property type="entry name" value="MFS general substrate transporter"/>
    <property type="match status" value="1"/>
</dbReference>
<reference evidence="8 9" key="1">
    <citation type="submission" date="2014-10" db="EMBL/GenBank/DDBJ databases">
        <title>Draft genome of the hookworm Ancylostoma caninum.</title>
        <authorList>
            <person name="Mitreva M."/>
        </authorList>
    </citation>
    <scope>NUCLEOTIDE SEQUENCE [LARGE SCALE GENOMIC DNA]</scope>
    <source>
        <strain evidence="8 9">Baltimore</strain>
    </source>
</reference>
<dbReference type="InterPro" id="IPR011701">
    <property type="entry name" value="MFS"/>
</dbReference>
<dbReference type="GO" id="GO:0016020">
    <property type="term" value="C:membrane"/>
    <property type="evidence" value="ECO:0007669"/>
    <property type="project" value="UniProtKB-SubCell"/>
</dbReference>
<gene>
    <name evidence="8" type="ORF">ANCCAN_03821</name>
</gene>
<dbReference type="GO" id="GO:0022857">
    <property type="term" value="F:transmembrane transporter activity"/>
    <property type="evidence" value="ECO:0007669"/>
    <property type="project" value="InterPro"/>
</dbReference>
<protein>
    <recommendedName>
        <fullName evidence="7">Major facilitator superfamily (MFS) profile domain-containing protein</fullName>
    </recommendedName>
</protein>
<evidence type="ECO:0000313" key="9">
    <source>
        <dbReference type="Proteomes" id="UP000252519"/>
    </source>
</evidence>
<dbReference type="Pfam" id="PF07690">
    <property type="entry name" value="MFS_1"/>
    <property type="match status" value="1"/>
</dbReference>
<comment type="subcellular location">
    <subcellularLocation>
        <location evidence="1">Membrane</location>
        <topology evidence="1">Multi-pass membrane protein</topology>
    </subcellularLocation>
</comment>
<sequence>MFSEDRTITDDHCVKLKDKCYQPCPSCPDECPRNVTKEVRDECKKGHEAYFYSPMMEYKLKCLPFTSSTSSAEVQFYGALIGNICVGFLADKFGRRRMLLISLLVGIPTLFFSAFLDGIAYFYIGRVIVGITIAGTMAVGWAFAAEMISPKHRFKLRAFTSWVCLKLITFY</sequence>
<dbReference type="PROSITE" id="PS00216">
    <property type="entry name" value="SUGAR_TRANSPORT_1"/>
    <property type="match status" value="1"/>
</dbReference>
<keyword evidence="5 6" id="KW-0472">Membrane</keyword>
<feature type="transmembrane region" description="Helical" evidence="6">
    <location>
        <begin position="122"/>
        <end position="145"/>
    </location>
</feature>
<accession>A0A368H051</accession>
<keyword evidence="4 6" id="KW-1133">Transmembrane helix</keyword>
<dbReference type="PROSITE" id="PS50850">
    <property type="entry name" value="MFS"/>
    <property type="match status" value="1"/>
</dbReference>
<evidence type="ECO:0000259" key="7">
    <source>
        <dbReference type="PROSITE" id="PS50850"/>
    </source>
</evidence>
<comment type="caution">
    <text evidence="8">The sequence shown here is derived from an EMBL/GenBank/DDBJ whole genome shotgun (WGS) entry which is preliminary data.</text>
</comment>
<proteinExistence type="predicted"/>
<dbReference type="OrthoDB" id="5296287at2759"/>